<proteinExistence type="predicted"/>
<gene>
    <name evidence="1" type="ORF">LDC_03385</name>
</gene>
<accession>F8UI36</accession>
<feature type="non-terminal residue" evidence="1">
    <location>
        <position position="104"/>
    </location>
</feature>
<name>F8UI36_9ZZZZ</name>
<protein>
    <submittedName>
        <fullName evidence="1">Uncharacterized protein</fullName>
    </submittedName>
</protein>
<evidence type="ECO:0000313" key="1">
    <source>
        <dbReference type="EMBL" id="AEI30693.1"/>
    </source>
</evidence>
<organism evidence="1">
    <name type="scientific">uncultured microorganism</name>
    <dbReference type="NCBI Taxonomy" id="358574"/>
    <lineage>
        <taxon>unclassified sequences</taxon>
        <taxon>environmental samples</taxon>
    </lineage>
</organism>
<reference evidence="1" key="1">
    <citation type="submission" date="2011-04" db="EMBL/GenBank/DDBJ databases">
        <title>Taxonomic and functional metagenomic profiling of the microbial community in the anoxic sediment of a brackish shallow lake (Laguna de Carrizo Central Spain).</title>
        <authorList>
            <consortium name="CONSOLIDER consortium CSD2007-00005"/>
            <person name="Guazzaroni M.-E."/>
            <person name="Richter M."/>
            <person name="Garcia-Salamanca A."/>
            <person name="Yarza P."/>
            <person name="Ferrer M."/>
        </authorList>
    </citation>
    <scope>NUCLEOTIDE SEQUENCE</scope>
</reference>
<sequence length="104" mass="11126">MVQALQSATRPQITVDGQVHDALARDLLWLQIDDDIHGLKRLSAAFVGVGPLDGARDEGPRWLDGAVLDFGSELQVAMGPGDARQRLFEGRVSALEPADGPGPR</sequence>
<dbReference type="EMBL" id="JF805309">
    <property type="protein sequence ID" value="AEI30693.1"/>
    <property type="molecule type" value="Genomic_DNA"/>
</dbReference>
<dbReference type="AlphaFoldDB" id="F8UI36"/>